<evidence type="ECO:0000313" key="1">
    <source>
        <dbReference type="EMBL" id="MBM7473140.1"/>
    </source>
</evidence>
<dbReference type="RefSeq" id="WP_205110368.1">
    <property type="nucleotide sequence ID" value="NZ_BAAAHT010000010.1"/>
</dbReference>
<accession>A0ABS2L7Q7</accession>
<proteinExistence type="predicted"/>
<name>A0ABS2L7Q7_9MICO</name>
<reference evidence="1 2" key="1">
    <citation type="submission" date="2021-01" db="EMBL/GenBank/DDBJ databases">
        <title>Sequencing the genomes of 1000 actinobacteria strains.</title>
        <authorList>
            <person name="Klenk H.-P."/>
        </authorList>
    </citation>
    <scope>NUCLEOTIDE SEQUENCE [LARGE SCALE GENOMIC DNA]</scope>
    <source>
        <strain evidence="1 2">DSM 13057</strain>
    </source>
</reference>
<comment type="caution">
    <text evidence="1">The sequence shown here is derived from an EMBL/GenBank/DDBJ whole genome shotgun (WGS) entry which is preliminary data.</text>
</comment>
<dbReference type="Proteomes" id="UP000776164">
    <property type="component" value="Unassembled WGS sequence"/>
</dbReference>
<keyword evidence="2" id="KW-1185">Reference proteome</keyword>
<organism evidence="1 2">
    <name type="scientific">Subtercola frigoramans</name>
    <dbReference type="NCBI Taxonomy" id="120298"/>
    <lineage>
        <taxon>Bacteria</taxon>
        <taxon>Bacillati</taxon>
        <taxon>Actinomycetota</taxon>
        <taxon>Actinomycetes</taxon>
        <taxon>Micrococcales</taxon>
        <taxon>Microbacteriaceae</taxon>
        <taxon>Subtercola</taxon>
    </lineage>
</organism>
<gene>
    <name evidence="1" type="ORF">JOE66_002774</name>
</gene>
<protein>
    <submittedName>
        <fullName evidence="1">Uncharacterized protein</fullName>
    </submittedName>
</protein>
<sequence>MEIGLNAFVKFTNASASARPRLARQIAEQASSEYDPATDFWRPMRQAISRDRKTSRDGSALREVAISAPALRRPSFEAISDHWGDVSNRWKEASFATLASKRVELDGLSIRVHPLFTERWADGHGEAVCVWLIRNNSVPRQYRWYVICFLETTPSQAFNRYS</sequence>
<evidence type="ECO:0000313" key="2">
    <source>
        <dbReference type="Proteomes" id="UP000776164"/>
    </source>
</evidence>
<dbReference type="EMBL" id="JAFBBU010000001">
    <property type="protein sequence ID" value="MBM7473140.1"/>
    <property type="molecule type" value="Genomic_DNA"/>
</dbReference>